<evidence type="ECO:0000313" key="2">
    <source>
        <dbReference type="EMBL" id="WVZ80090.1"/>
    </source>
</evidence>
<accession>A0AAQ3TZ54</accession>
<reference evidence="2 3" key="1">
    <citation type="submission" date="2024-02" db="EMBL/GenBank/DDBJ databases">
        <title>High-quality chromosome-scale genome assembly of Pensacola bahiagrass (Paspalum notatum Flugge var. saurae).</title>
        <authorList>
            <person name="Vega J.M."/>
            <person name="Podio M."/>
            <person name="Orjuela J."/>
            <person name="Siena L.A."/>
            <person name="Pessino S.C."/>
            <person name="Combes M.C."/>
            <person name="Mariac C."/>
            <person name="Albertini E."/>
            <person name="Pupilli F."/>
            <person name="Ortiz J.P.A."/>
            <person name="Leblanc O."/>
        </authorList>
    </citation>
    <scope>NUCLEOTIDE SEQUENCE [LARGE SCALE GENOMIC DNA]</scope>
    <source>
        <strain evidence="2">R1</strain>
        <tissue evidence="2">Leaf</tissue>
    </source>
</reference>
<sequence>MSLGGGGARPARWCSCSAAGPSTPASGRPRRLPHPGPTQVPPPSAAVDRAAALLADAGCTLLVPPHQPPLLPSPHSLEGLAALPALRGRLHRSCLLEGLAASSPARLRQLLLPAAAAGLARRPAATSEPKGQRLLAEAAKPREPAAAASRCDGPEGEEAAGAGGCRPTGGGGWERGRMRDEHFVAAALGTVSRSIQINGPGMFGHHNGPAGPAQKWA</sequence>
<name>A0AAQ3TZ54_PASNO</name>
<feature type="region of interest" description="Disordered" evidence="1">
    <location>
        <begin position="1"/>
        <end position="44"/>
    </location>
</feature>
<dbReference type="Proteomes" id="UP001341281">
    <property type="component" value="Chromosome 06"/>
</dbReference>
<proteinExistence type="predicted"/>
<keyword evidence="3" id="KW-1185">Reference proteome</keyword>
<dbReference type="AlphaFoldDB" id="A0AAQ3TZ54"/>
<feature type="compositionally biased region" description="Gly residues" evidence="1">
    <location>
        <begin position="161"/>
        <end position="173"/>
    </location>
</feature>
<feature type="compositionally biased region" description="Pro residues" evidence="1">
    <location>
        <begin position="34"/>
        <end position="44"/>
    </location>
</feature>
<gene>
    <name evidence="2" type="ORF">U9M48_027596</name>
</gene>
<dbReference type="EMBL" id="CP144750">
    <property type="protein sequence ID" value="WVZ80090.1"/>
    <property type="molecule type" value="Genomic_DNA"/>
</dbReference>
<evidence type="ECO:0000313" key="3">
    <source>
        <dbReference type="Proteomes" id="UP001341281"/>
    </source>
</evidence>
<feature type="region of interest" description="Disordered" evidence="1">
    <location>
        <begin position="118"/>
        <end position="176"/>
    </location>
</feature>
<protein>
    <submittedName>
        <fullName evidence="2">Uncharacterized protein</fullName>
    </submittedName>
</protein>
<organism evidence="2 3">
    <name type="scientific">Paspalum notatum var. saurae</name>
    <dbReference type="NCBI Taxonomy" id="547442"/>
    <lineage>
        <taxon>Eukaryota</taxon>
        <taxon>Viridiplantae</taxon>
        <taxon>Streptophyta</taxon>
        <taxon>Embryophyta</taxon>
        <taxon>Tracheophyta</taxon>
        <taxon>Spermatophyta</taxon>
        <taxon>Magnoliopsida</taxon>
        <taxon>Liliopsida</taxon>
        <taxon>Poales</taxon>
        <taxon>Poaceae</taxon>
        <taxon>PACMAD clade</taxon>
        <taxon>Panicoideae</taxon>
        <taxon>Andropogonodae</taxon>
        <taxon>Paspaleae</taxon>
        <taxon>Paspalinae</taxon>
        <taxon>Paspalum</taxon>
    </lineage>
</organism>
<evidence type="ECO:0000256" key="1">
    <source>
        <dbReference type="SAM" id="MobiDB-lite"/>
    </source>
</evidence>